<protein>
    <recommendedName>
        <fullName evidence="2">Phage tail protein</fullName>
    </recommendedName>
</protein>
<evidence type="ECO:0008006" key="2">
    <source>
        <dbReference type="Google" id="ProtNLM"/>
    </source>
</evidence>
<gene>
    <name evidence="1" type="ORF">IDM36_13130</name>
</gene>
<dbReference type="AlphaFoldDB" id="A0A7T0DT26"/>
<accession>A0A7T0DT26</accession>
<dbReference type="EMBL" id="CP061801">
    <property type="protein sequence ID" value="QPJ98883.1"/>
    <property type="molecule type" value="Genomic_DNA"/>
</dbReference>
<organism evidence="1">
    <name type="scientific">Enterobacter mori</name>
    <dbReference type="NCBI Taxonomy" id="539813"/>
    <lineage>
        <taxon>Bacteria</taxon>
        <taxon>Pseudomonadati</taxon>
        <taxon>Pseudomonadota</taxon>
        <taxon>Gammaproteobacteria</taxon>
        <taxon>Enterobacterales</taxon>
        <taxon>Enterobacteriaceae</taxon>
        <taxon>Enterobacter</taxon>
    </lineage>
</organism>
<name>A0A7T0DT26_9ENTR</name>
<sequence length="204" mass="21387">MSAGTLALTNDSDVVVGTGTTFSTELTTGDFMVSTIGGITYTLPVKTVNNDTQVTLISNYPGPTETGSAWYAVPRATQNLVTAAIVAQATEALRGQNYDKANWQAVFSASGNITVMLPDGSTFTGPSWNKIVELLNDIDPVALQTLATQVHADALQVQEDREDVDAKAAQVTLDAQSASTDAQTAATERAAAENAKEGANKFLI</sequence>
<proteinExistence type="predicted"/>
<evidence type="ECO:0000313" key="1">
    <source>
        <dbReference type="EMBL" id="QPJ98883.1"/>
    </source>
</evidence>
<reference evidence="1" key="1">
    <citation type="submission" date="2020-09" db="EMBL/GenBank/DDBJ databases">
        <title>First Report of a novel Colistin-Resistant species of Enterobacter cloacae complex Producing MCR-5 isolated from hospital sewage water.</title>
        <authorList>
            <person name="Zhou K."/>
        </authorList>
    </citation>
    <scope>NUCLEOTIDE SEQUENCE [LARGE SCALE GENOMIC DNA]</scope>
    <source>
        <strain evidence="1">HSW1412</strain>
    </source>
</reference>